<reference evidence="2 3" key="1">
    <citation type="submission" date="2009-07" db="EMBL/GenBank/DDBJ databases">
        <authorList>
            <person name="Madupu R."/>
            <person name="Sebastian Y."/>
            <person name="Durkin A.S."/>
            <person name="Torralba M."/>
            <person name="Methe B."/>
            <person name="Sutton G.G."/>
            <person name="Strausberg R.L."/>
            <person name="Nelson K.E."/>
        </authorList>
    </citation>
    <scope>NUCLEOTIDE SEQUENCE [LARGE SCALE GENOMIC DNA]</scope>
    <source>
        <strain evidence="2 3">RM3277</strain>
    </source>
</reference>
<organism evidence="2 3">
    <name type="scientific">Campylobacter showae RM3277</name>
    <dbReference type="NCBI Taxonomy" id="553219"/>
    <lineage>
        <taxon>Bacteria</taxon>
        <taxon>Pseudomonadati</taxon>
        <taxon>Campylobacterota</taxon>
        <taxon>Epsilonproteobacteria</taxon>
        <taxon>Campylobacterales</taxon>
        <taxon>Campylobacteraceae</taxon>
        <taxon>Campylobacter</taxon>
    </lineage>
</organism>
<protein>
    <submittedName>
        <fullName evidence="2">Uncharacterized protein</fullName>
    </submittedName>
</protein>
<proteinExistence type="predicted"/>
<dbReference type="GeneID" id="60990465"/>
<name>C6RGN3_9BACT</name>
<gene>
    <name evidence="2" type="ORF">CAMSH0001_0689</name>
</gene>
<evidence type="ECO:0000313" key="3">
    <source>
        <dbReference type="Proteomes" id="UP000003107"/>
    </source>
</evidence>
<dbReference type="Proteomes" id="UP000003107">
    <property type="component" value="Unassembled WGS sequence"/>
</dbReference>
<comment type="caution">
    <text evidence="2">The sequence shown here is derived from an EMBL/GenBank/DDBJ whole genome shotgun (WGS) entry which is preliminary data.</text>
</comment>
<evidence type="ECO:0000313" key="2">
    <source>
        <dbReference type="EMBL" id="EET79583.1"/>
    </source>
</evidence>
<dbReference type="AlphaFoldDB" id="C6RGN3"/>
<evidence type="ECO:0000256" key="1">
    <source>
        <dbReference type="SAM" id="MobiDB-lite"/>
    </source>
</evidence>
<keyword evidence="3" id="KW-1185">Reference proteome</keyword>
<feature type="compositionally biased region" description="Polar residues" evidence="1">
    <location>
        <begin position="14"/>
        <end position="25"/>
    </location>
</feature>
<dbReference type="EMBL" id="ACVQ01000019">
    <property type="protein sequence ID" value="EET79583.1"/>
    <property type="molecule type" value="Genomic_DNA"/>
</dbReference>
<feature type="region of interest" description="Disordered" evidence="1">
    <location>
        <begin position="1"/>
        <end position="41"/>
    </location>
</feature>
<dbReference type="RefSeq" id="WP_004321399.1">
    <property type="nucleotide sequence ID" value="NZ_ACVQ01000019.1"/>
</dbReference>
<sequence>MATANKAGSVANVKRQTAGTSTLPTPLSAADKTALKQDANSAGEAYSSATDSIISQNPADRLVEKIIELDDAEKIGNILQKTIISKDISTKTKLAAINAAKRRLVAITAKNTQKDDKKQK</sequence>
<accession>C6RGN3</accession>